<evidence type="ECO:0000313" key="2">
    <source>
        <dbReference type="EMBL" id="GGC66472.1"/>
    </source>
</evidence>
<evidence type="ECO:0008006" key="4">
    <source>
        <dbReference type="Google" id="ProtNLM"/>
    </source>
</evidence>
<dbReference type="InterPro" id="IPR009078">
    <property type="entry name" value="Ferritin-like_SF"/>
</dbReference>
<proteinExistence type="predicted"/>
<dbReference type="RefSeq" id="WP_007276347.1">
    <property type="nucleotide sequence ID" value="NZ_BMCI01000006.1"/>
</dbReference>
<gene>
    <name evidence="2" type="ORF">GCM10007209_30700</name>
</gene>
<reference evidence="2" key="1">
    <citation type="journal article" date="2014" name="Int. J. Syst. Evol. Microbiol.">
        <title>Complete genome sequence of Corynebacterium casei LMG S-19264T (=DSM 44701T), isolated from a smear-ripened cheese.</title>
        <authorList>
            <consortium name="US DOE Joint Genome Institute (JGI-PGF)"/>
            <person name="Walter F."/>
            <person name="Albersmeier A."/>
            <person name="Kalinowski J."/>
            <person name="Ruckert C."/>
        </authorList>
    </citation>
    <scope>NUCLEOTIDE SEQUENCE</scope>
    <source>
        <strain evidence="2">CCM 7217</strain>
    </source>
</reference>
<dbReference type="InterPro" id="IPR007814">
    <property type="entry name" value="PaaA_PaaC"/>
</dbReference>
<dbReference type="InterPro" id="IPR012347">
    <property type="entry name" value="Ferritin-like"/>
</dbReference>
<accession>A0A830E0S8</accession>
<feature type="compositionally biased region" description="Basic and acidic residues" evidence="1">
    <location>
        <begin position="229"/>
        <end position="239"/>
    </location>
</feature>
<dbReference type="PANTHER" id="PTHR30458:SF0">
    <property type="entry name" value="1,2-PHENYLACETYL-COA EPOXIDASE, SUBUNIT C"/>
    <property type="match status" value="1"/>
</dbReference>
<dbReference type="GO" id="GO:0005829">
    <property type="term" value="C:cytosol"/>
    <property type="evidence" value="ECO:0007669"/>
    <property type="project" value="TreeGrafter"/>
</dbReference>
<evidence type="ECO:0000313" key="3">
    <source>
        <dbReference type="Proteomes" id="UP000646833"/>
    </source>
</evidence>
<name>A0A830E0S8_9EURY</name>
<protein>
    <recommendedName>
        <fullName evidence="4">Phenylacetic acid catabolic family protein</fullName>
    </recommendedName>
</protein>
<dbReference type="GO" id="GO:0010124">
    <property type="term" value="P:phenylacetate catabolic process"/>
    <property type="evidence" value="ECO:0007669"/>
    <property type="project" value="InterPro"/>
</dbReference>
<evidence type="ECO:0000256" key="1">
    <source>
        <dbReference type="SAM" id="MobiDB-lite"/>
    </source>
</evidence>
<dbReference type="Proteomes" id="UP000646833">
    <property type="component" value="Unassembled WGS sequence"/>
</dbReference>
<sequence>MSADAESRWPEVARDYVQAIADTKLLLGQRYGEWMLKGPNLEDDISGASNGQDEIGQVRQLFRLLEKQGVDRDWLETDREPAEYANAQPLDEEAEAWPTFMVQVALSDRAAWLLLDAIRHEDFTGMVQKMGEDEYFHLEHHDARLETLAVDQPEAVEAALERYFPGILAFIGPATHGAGADPLVEAGFTDRAVAEIRGAFREHYVDLFAGTDVAVPALTDDVPDPDEWDEKRRRSGDGHIDQRVADQLQGVTNREYVIE</sequence>
<dbReference type="PANTHER" id="PTHR30458">
    <property type="entry name" value="PHENYLACETIC ACID DEGRADATION PROTEIN PAA"/>
    <property type="match status" value="1"/>
</dbReference>
<dbReference type="EMBL" id="BMCI01000006">
    <property type="protein sequence ID" value="GGC66472.1"/>
    <property type="molecule type" value="Genomic_DNA"/>
</dbReference>
<reference evidence="2" key="2">
    <citation type="submission" date="2020-09" db="EMBL/GenBank/DDBJ databases">
        <authorList>
            <person name="Sun Q."/>
            <person name="Sedlacek I."/>
        </authorList>
    </citation>
    <scope>NUCLEOTIDE SEQUENCE</scope>
    <source>
        <strain evidence="2">CCM 7217</strain>
    </source>
</reference>
<dbReference type="Pfam" id="PF05138">
    <property type="entry name" value="PaaA_PaaC"/>
    <property type="match status" value="1"/>
</dbReference>
<dbReference type="AlphaFoldDB" id="A0A830E0S8"/>
<dbReference type="SUPFAM" id="SSF47240">
    <property type="entry name" value="Ferritin-like"/>
    <property type="match status" value="1"/>
</dbReference>
<feature type="region of interest" description="Disordered" evidence="1">
    <location>
        <begin position="218"/>
        <end position="239"/>
    </location>
</feature>
<dbReference type="InterPro" id="IPR052703">
    <property type="entry name" value="Aromatic_CoA_ox/epox"/>
</dbReference>
<organism evidence="2 3">
    <name type="scientific">Haloferax sulfurifontis</name>
    <dbReference type="NCBI Taxonomy" id="255616"/>
    <lineage>
        <taxon>Archaea</taxon>
        <taxon>Methanobacteriati</taxon>
        <taxon>Methanobacteriota</taxon>
        <taxon>Stenosarchaea group</taxon>
        <taxon>Halobacteria</taxon>
        <taxon>Halobacteriales</taxon>
        <taxon>Haloferacaceae</taxon>
        <taxon>Haloferax</taxon>
    </lineage>
</organism>
<comment type="caution">
    <text evidence="2">The sequence shown here is derived from an EMBL/GenBank/DDBJ whole genome shotgun (WGS) entry which is preliminary data.</text>
</comment>
<dbReference type="Gene3D" id="1.20.1260.10">
    <property type="match status" value="1"/>
</dbReference>